<evidence type="ECO:0000313" key="10">
    <source>
        <dbReference type="EMBL" id="KAG6465843.1"/>
    </source>
</evidence>
<dbReference type="InterPro" id="IPR008271">
    <property type="entry name" value="Ser/Thr_kinase_AS"/>
</dbReference>
<evidence type="ECO:0000256" key="6">
    <source>
        <dbReference type="ARBA" id="ARBA00022840"/>
    </source>
</evidence>
<dbReference type="PROSITE" id="PS51424">
    <property type="entry name" value="ROC"/>
    <property type="match status" value="1"/>
</dbReference>
<dbReference type="InterPro" id="IPR020859">
    <property type="entry name" value="ROC"/>
</dbReference>
<dbReference type="GO" id="GO:0005737">
    <property type="term" value="C:cytoplasm"/>
    <property type="evidence" value="ECO:0007669"/>
    <property type="project" value="UniProtKB-ARBA"/>
</dbReference>
<evidence type="ECO:0000256" key="1">
    <source>
        <dbReference type="ARBA" id="ARBA00022527"/>
    </source>
</evidence>
<dbReference type="PROSITE" id="PS51450">
    <property type="entry name" value="LRR"/>
    <property type="match status" value="1"/>
</dbReference>
<dbReference type="AlphaFoldDB" id="A0A922D5V9"/>
<evidence type="ECO:0000256" key="4">
    <source>
        <dbReference type="ARBA" id="ARBA00022741"/>
    </source>
</evidence>
<dbReference type="InterPro" id="IPR001611">
    <property type="entry name" value="Leu-rich_rpt"/>
</dbReference>
<evidence type="ECO:0000259" key="9">
    <source>
        <dbReference type="PROSITE" id="PS51424"/>
    </source>
</evidence>
<evidence type="ECO:0000256" key="3">
    <source>
        <dbReference type="ARBA" id="ARBA00022737"/>
    </source>
</evidence>
<keyword evidence="3" id="KW-0677">Repeat</keyword>
<dbReference type="Pfam" id="PF16095">
    <property type="entry name" value="COR-A"/>
    <property type="match status" value="1"/>
</dbReference>
<keyword evidence="6" id="KW-0067">ATP-binding</keyword>
<keyword evidence="2" id="KW-0808">Transferase</keyword>
<name>A0A922D5V9_MANSE</name>
<sequence length="1106" mass="122119">ARRHLRLEGLRTLILANNLLTRIQLTTDDDGYASAAHDDSAAADDDDWGSGSSLKTRLLFPLLSMLDVSCNLLRAVPPAIHELANLSVLNLSGNKDITELPPQMGLLSRLWNLNTAGCSLAEPLRSMVRCGRYKSMDIVGYLKSVLQEARPYTSMKLMLVGQQGIGKTSLLECLRQESSIQHRRKPTEHWAKRMGNKSTSRGNMSTVGVDIGVWTYEKQRSTRGPVTFRTWDFGGQQEYYATHQYFLSRRSLYLAVWRVTDGRRGLAGALTWLRSIQARAPGSPVIMVATHYDQVPNVNLPESESPEALQRLIRSSIMGAADADKLGLPRVLDSVEVSCSTRHNIRLLADIIYSVAFSVKPPGSKEPWLEQRVPATYLALEECVSALAADLREPVLRHDDYKRLVTQYMQQKNHRMFRDAAELHQATMFLHENGVLLHYDDATLKQLYFLRPQWLCDVLAHVVTVREINPFANNGIMKVEDLAHVFKASPQLARGEEASSLGVSLLNKFELALCWDARVLLVPPLLPANEPAQPQLSLRSRSWCQARGTPHRAWPSALHHLAALPEPRQTDSPTLIQECGGVQVCGRSAGGGRGALRRLVVLSYVPCGFWARLCTRLLADTALLAAPQRLYRPPPEAEADESVCRALDAGWGWKLWRRGLVACCGALTLAALRELPPRADALLPAADDDPAEHPYERIQLRVRQEGSWCELDVLGSACVEILLPAQVCVVKRDDGLPIAGYQSISLEPNPEVLAKVLALLSDHVDLLLEDWYPSLGTRFVHTSEGRCLITRVVPCPECMRDAQQQQQQHADNHEERLAQELRRLELGNGEVRRLRLSEESRTSDGDSGVGAESNASSRLGSVERIVNEAAAPSVVYGWTVEECILAACTSRRLACAAHATVELRHLAPDLLLLDVEESARARWEDITRGAVAGRGAFGTVWRATWRPPGAREPRSVALKALQPVPPPPGADAAAQQAYRAAQARWEREPAAAACRAYCGLRQELSIVSQLRHAHVVPMRGACAAPLALLLELAPRGSLEAALRQYAGVGARVGVRAARALLLQVARALEYLHAARVLYRDLKSENVLVWRMPLPAEAADAERSTAA</sequence>
<keyword evidence="5" id="KW-0418">Kinase</keyword>
<evidence type="ECO:0000259" key="8">
    <source>
        <dbReference type="PROSITE" id="PS50011"/>
    </source>
</evidence>
<dbReference type="GO" id="GO:0005524">
    <property type="term" value="F:ATP binding"/>
    <property type="evidence" value="ECO:0007669"/>
    <property type="project" value="UniProtKB-KW"/>
</dbReference>
<gene>
    <name evidence="10" type="ORF">O3G_MSEX015431</name>
</gene>
<dbReference type="Pfam" id="PF08477">
    <property type="entry name" value="Roc"/>
    <property type="match status" value="1"/>
</dbReference>
<dbReference type="Pfam" id="PF00069">
    <property type="entry name" value="Pkinase"/>
    <property type="match status" value="1"/>
</dbReference>
<reference evidence="10" key="1">
    <citation type="journal article" date="2016" name="Insect Biochem. Mol. Biol.">
        <title>Multifaceted biological insights from a draft genome sequence of the tobacco hornworm moth, Manduca sexta.</title>
        <authorList>
            <person name="Kanost M.R."/>
            <person name="Arrese E.L."/>
            <person name="Cao X."/>
            <person name="Chen Y.R."/>
            <person name="Chellapilla S."/>
            <person name="Goldsmith M.R."/>
            <person name="Grosse-Wilde E."/>
            <person name="Heckel D.G."/>
            <person name="Herndon N."/>
            <person name="Jiang H."/>
            <person name="Papanicolaou A."/>
            <person name="Qu J."/>
            <person name="Soulages J.L."/>
            <person name="Vogel H."/>
            <person name="Walters J."/>
            <person name="Waterhouse R.M."/>
            <person name="Ahn S.J."/>
            <person name="Almeida F.C."/>
            <person name="An C."/>
            <person name="Aqrawi P."/>
            <person name="Bretschneider A."/>
            <person name="Bryant W.B."/>
            <person name="Bucks S."/>
            <person name="Chao H."/>
            <person name="Chevignon G."/>
            <person name="Christen J.M."/>
            <person name="Clarke D.F."/>
            <person name="Dittmer N.T."/>
            <person name="Ferguson L.C.F."/>
            <person name="Garavelou S."/>
            <person name="Gordon K.H.J."/>
            <person name="Gunaratna R.T."/>
            <person name="Han Y."/>
            <person name="Hauser F."/>
            <person name="He Y."/>
            <person name="Heidel-Fischer H."/>
            <person name="Hirsh A."/>
            <person name="Hu Y."/>
            <person name="Jiang H."/>
            <person name="Kalra D."/>
            <person name="Klinner C."/>
            <person name="Konig C."/>
            <person name="Kovar C."/>
            <person name="Kroll A.R."/>
            <person name="Kuwar S.S."/>
            <person name="Lee S.L."/>
            <person name="Lehman R."/>
            <person name="Li K."/>
            <person name="Li Z."/>
            <person name="Liang H."/>
            <person name="Lovelace S."/>
            <person name="Lu Z."/>
            <person name="Mansfield J.H."/>
            <person name="McCulloch K.J."/>
            <person name="Mathew T."/>
            <person name="Morton B."/>
            <person name="Muzny D.M."/>
            <person name="Neunemann D."/>
            <person name="Ongeri F."/>
            <person name="Pauchet Y."/>
            <person name="Pu L.L."/>
            <person name="Pyrousis I."/>
            <person name="Rao X.J."/>
            <person name="Redding A."/>
            <person name="Roesel C."/>
            <person name="Sanchez-Gracia A."/>
            <person name="Schaack S."/>
            <person name="Shukla A."/>
            <person name="Tetreau G."/>
            <person name="Wang Y."/>
            <person name="Xiong G.H."/>
            <person name="Traut W."/>
            <person name="Walsh T.K."/>
            <person name="Worley K.C."/>
            <person name="Wu D."/>
            <person name="Wu W."/>
            <person name="Wu Y.Q."/>
            <person name="Zhang X."/>
            <person name="Zou Z."/>
            <person name="Zucker H."/>
            <person name="Briscoe A.D."/>
            <person name="Burmester T."/>
            <person name="Clem R.J."/>
            <person name="Feyereisen R."/>
            <person name="Grimmelikhuijzen C.J.P."/>
            <person name="Hamodrakas S.J."/>
            <person name="Hansson B.S."/>
            <person name="Huguet E."/>
            <person name="Jermiin L.S."/>
            <person name="Lan Q."/>
            <person name="Lehman H.K."/>
            <person name="Lorenzen M."/>
            <person name="Merzendorfer H."/>
            <person name="Michalopoulos I."/>
            <person name="Morton D.B."/>
            <person name="Muthukrishnan S."/>
            <person name="Oakeshott J.G."/>
            <person name="Palmer W."/>
            <person name="Park Y."/>
            <person name="Passarelli A.L."/>
            <person name="Rozas J."/>
            <person name="Schwartz L.M."/>
            <person name="Smith W."/>
            <person name="Southgate A."/>
            <person name="Vilcinskas A."/>
            <person name="Vogt R."/>
            <person name="Wang P."/>
            <person name="Werren J."/>
            <person name="Yu X.Q."/>
            <person name="Zhou J.J."/>
            <person name="Brown S.J."/>
            <person name="Scherer S.E."/>
            <person name="Richards S."/>
            <person name="Blissard G.W."/>
        </authorList>
    </citation>
    <scope>NUCLEOTIDE SEQUENCE</scope>
</reference>
<evidence type="ECO:0000256" key="5">
    <source>
        <dbReference type="ARBA" id="ARBA00022777"/>
    </source>
</evidence>
<evidence type="ECO:0000256" key="2">
    <source>
        <dbReference type="ARBA" id="ARBA00022679"/>
    </source>
</evidence>
<feature type="compositionally biased region" description="Basic and acidic residues" evidence="7">
    <location>
        <begin position="835"/>
        <end position="844"/>
    </location>
</feature>
<dbReference type="PROSITE" id="PS00108">
    <property type="entry name" value="PROTEIN_KINASE_ST"/>
    <property type="match status" value="1"/>
</dbReference>
<dbReference type="EMBL" id="JH669871">
    <property type="protein sequence ID" value="KAG6465843.1"/>
    <property type="molecule type" value="Genomic_DNA"/>
</dbReference>
<evidence type="ECO:0000313" key="11">
    <source>
        <dbReference type="Proteomes" id="UP000791440"/>
    </source>
</evidence>
<dbReference type="InterPro" id="IPR003591">
    <property type="entry name" value="Leu-rich_rpt_typical-subtyp"/>
</dbReference>
<organism evidence="10 11">
    <name type="scientific">Manduca sexta</name>
    <name type="common">Tobacco hawkmoth</name>
    <name type="synonym">Tobacco hornworm</name>
    <dbReference type="NCBI Taxonomy" id="7130"/>
    <lineage>
        <taxon>Eukaryota</taxon>
        <taxon>Metazoa</taxon>
        <taxon>Ecdysozoa</taxon>
        <taxon>Arthropoda</taxon>
        <taxon>Hexapoda</taxon>
        <taxon>Insecta</taxon>
        <taxon>Pterygota</taxon>
        <taxon>Neoptera</taxon>
        <taxon>Endopterygota</taxon>
        <taxon>Lepidoptera</taxon>
        <taxon>Glossata</taxon>
        <taxon>Ditrysia</taxon>
        <taxon>Bombycoidea</taxon>
        <taxon>Sphingidae</taxon>
        <taxon>Sphinginae</taxon>
        <taxon>Sphingini</taxon>
        <taxon>Manduca</taxon>
    </lineage>
</organism>
<proteinExistence type="predicted"/>
<accession>A0A922D5V9</accession>
<feature type="non-terminal residue" evidence="10">
    <location>
        <position position="1"/>
    </location>
</feature>
<feature type="non-terminal residue" evidence="10">
    <location>
        <position position="1106"/>
    </location>
</feature>
<keyword evidence="11" id="KW-1185">Reference proteome</keyword>
<evidence type="ECO:0000256" key="7">
    <source>
        <dbReference type="SAM" id="MobiDB-lite"/>
    </source>
</evidence>
<protein>
    <recommendedName>
        <fullName evidence="12">Roc domain-containing protein</fullName>
    </recommendedName>
</protein>
<dbReference type="SMART" id="SM00369">
    <property type="entry name" value="LRR_TYP"/>
    <property type="match status" value="3"/>
</dbReference>
<dbReference type="PANTHER" id="PTHR44329">
    <property type="entry name" value="SERINE/THREONINE-PROTEIN KINASE TNNI3K-RELATED"/>
    <property type="match status" value="1"/>
</dbReference>
<evidence type="ECO:0008006" key="12">
    <source>
        <dbReference type="Google" id="ProtNLM"/>
    </source>
</evidence>
<dbReference type="InterPro" id="IPR000719">
    <property type="entry name" value="Prot_kinase_dom"/>
</dbReference>
<comment type="caution">
    <text evidence="10">The sequence shown here is derived from an EMBL/GenBank/DDBJ whole genome shotgun (WGS) entry which is preliminary data.</text>
</comment>
<dbReference type="PROSITE" id="PS50011">
    <property type="entry name" value="PROTEIN_KINASE_DOM"/>
    <property type="match status" value="1"/>
</dbReference>
<dbReference type="InterPro" id="IPR051681">
    <property type="entry name" value="Ser/Thr_Kinases-Pseudokinases"/>
</dbReference>
<reference evidence="10" key="2">
    <citation type="submission" date="2020-12" db="EMBL/GenBank/DDBJ databases">
        <authorList>
            <person name="Kanost M."/>
        </authorList>
    </citation>
    <scope>NUCLEOTIDE SEQUENCE</scope>
</reference>
<dbReference type="GO" id="GO:0004674">
    <property type="term" value="F:protein serine/threonine kinase activity"/>
    <property type="evidence" value="ECO:0007669"/>
    <property type="project" value="UniProtKB-KW"/>
</dbReference>
<dbReference type="InterPro" id="IPR032171">
    <property type="entry name" value="COR-A"/>
</dbReference>
<dbReference type="Proteomes" id="UP000791440">
    <property type="component" value="Unassembled WGS sequence"/>
</dbReference>
<keyword evidence="4" id="KW-0547">Nucleotide-binding</keyword>
<dbReference type="PANTHER" id="PTHR44329:SF214">
    <property type="entry name" value="PROTEIN KINASE DOMAIN-CONTAINING PROTEIN"/>
    <property type="match status" value="1"/>
</dbReference>
<dbReference type="SMART" id="SM00220">
    <property type="entry name" value="S_TKc"/>
    <property type="match status" value="1"/>
</dbReference>
<feature type="region of interest" description="Disordered" evidence="7">
    <location>
        <begin position="835"/>
        <end position="855"/>
    </location>
</feature>
<keyword evidence="1" id="KW-0723">Serine/threonine-protein kinase</keyword>
<feature type="domain" description="Roc" evidence="9">
    <location>
        <begin position="148"/>
        <end position="359"/>
    </location>
</feature>
<feature type="domain" description="Protein kinase" evidence="8">
    <location>
        <begin position="926"/>
        <end position="1106"/>
    </location>
</feature>